<keyword evidence="1" id="KW-1133">Transmembrane helix</keyword>
<evidence type="ECO:0000256" key="1">
    <source>
        <dbReference type="SAM" id="Phobius"/>
    </source>
</evidence>
<feature type="transmembrane region" description="Helical" evidence="1">
    <location>
        <begin position="692"/>
        <end position="714"/>
    </location>
</feature>
<dbReference type="Proteomes" id="UP001142078">
    <property type="component" value="Unassembled WGS sequence"/>
</dbReference>
<dbReference type="RefSeq" id="WP_042681590.1">
    <property type="nucleotide sequence ID" value="NZ_CABKTM010000043.1"/>
</dbReference>
<feature type="transmembrane region" description="Helical" evidence="1">
    <location>
        <begin position="574"/>
        <end position="591"/>
    </location>
</feature>
<proteinExistence type="predicted"/>
<comment type="caution">
    <text evidence="2">The sequence shown here is derived from an EMBL/GenBank/DDBJ whole genome shotgun (WGS) entry which is preliminary data.</text>
</comment>
<name>A0A9X2MGM8_9FIRM</name>
<reference evidence="2" key="1">
    <citation type="submission" date="2022-07" db="EMBL/GenBank/DDBJ databases">
        <title>Enhanced cultured diversity of the mouse gut microbiota enables custom-made synthetic communities.</title>
        <authorList>
            <person name="Afrizal A."/>
        </authorList>
    </citation>
    <scope>NUCLEOTIDE SEQUENCE</scope>
    <source>
        <strain evidence="2">DSM 29482</strain>
    </source>
</reference>
<feature type="transmembrane region" description="Helical" evidence="1">
    <location>
        <begin position="636"/>
        <end position="656"/>
    </location>
</feature>
<feature type="transmembrane region" description="Helical" evidence="1">
    <location>
        <begin position="431"/>
        <end position="450"/>
    </location>
</feature>
<organism evidence="2 3">
    <name type="scientific">Anaerosalibacter massiliensis</name>
    <dbReference type="NCBI Taxonomy" id="1347392"/>
    <lineage>
        <taxon>Bacteria</taxon>
        <taxon>Bacillati</taxon>
        <taxon>Bacillota</taxon>
        <taxon>Tissierellia</taxon>
        <taxon>Tissierellales</taxon>
        <taxon>Sporanaerobacteraceae</taxon>
        <taxon>Anaerosalibacter</taxon>
    </lineage>
</organism>
<feature type="transmembrane region" description="Helical" evidence="1">
    <location>
        <begin position="545"/>
        <end position="562"/>
    </location>
</feature>
<protein>
    <submittedName>
        <fullName evidence="2">Uncharacterized protein</fullName>
    </submittedName>
</protein>
<keyword evidence="3" id="KW-1185">Reference proteome</keyword>
<gene>
    <name evidence="2" type="ORF">NSA23_01775</name>
</gene>
<evidence type="ECO:0000313" key="2">
    <source>
        <dbReference type="EMBL" id="MCR2042837.1"/>
    </source>
</evidence>
<evidence type="ECO:0000313" key="3">
    <source>
        <dbReference type="Proteomes" id="UP001142078"/>
    </source>
</evidence>
<keyword evidence="1" id="KW-0812">Transmembrane</keyword>
<keyword evidence="1" id="KW-0472">Membrane</keyword>
<accession>A0A9X2MGM8</accession>
<feature type="transmembrane region" description="Helical" evidence="1">
    <location>
        <begin position="371"/>
        <end position="393"/>
    </location>
</feature>
<dbReference type="InterPro" id="IPR017850">
    <property type="entry name" value="Alkaline_phosphatase_core_sf"/>
</dbReference>
<dbReference type="Gene3D" id="3.40.720.10">
    <property type="entry name" value="Alkaline Phosphatase, subunit A"/>
    <property type="match status" value="1"/>
</dbReference>
<feature type="transmembrane region" description="Helical" evidence="1">
    <location>
        <begin position="495"/>
        <end position="515"/>
    </location>
</feature>
<feature type="transmembrane region" description="Helical" evidence="1">
    <location>
        <begin position="668"/>
        <end position="686"/>
    </location>
</feature>
<feature type="transmembrane region" description="Helical" evidence="1">
    <location>
        <begin position="522"/>
        <end position="539"/>
    </location>
</feature>
<dbReference type="OrthoDB" id="3199331at2"/>
<sequence length="719" mass="80676">MNRYRLISSLIIVLLMFSFFSANTIEASSESNNKTVYLIVLNKYILKDIDNMANLKQIVNEGSIGLMNTRGLYNYKGSESFLTINSSKKAYSTYESAETYNLNEENKEIYERRIGPVTDDFQIANINFNKIIELNKKNSYEPYIGVLGDSLHKSGLKTAMYGNGDTLEEVMRSSSLIPIDSKGLIDFGNVDNILIKDKNFPYGIRTDYDKLITEISNVKNKSSLIVVDTGDLDRLSSYSQELTDEMFEKHRLNILDKIDNFIGNLKDNIDKENSMLIIVSPNSGEERLDDSKLSPLVLWGNNIPKGILNSPTTKREGVVTNIDIAPSIAEFLGASTKYMSGNVLSYKENDDNLNYILTNNSRINIVSKSRFYILSTYSILSMIVILFVMLVLGSKVKLKGRLYNILSIAIITIGIIPLSLILTSAINWTNYTNYIISLIVTLFLLILFIYKVKKIDKVLLVSGLIYWILVLDMFLGGNLTRYSALGYDPTIGARYFGLGNEMVGVFLGVSAVFIGTFMNKRGNKLISFILLVFSAIIVGHPKLGANVGGSIATLFFTIYFLLESLDKNINFKRIFTIGLFIIGFVIIMAFIDIKFNPSPTHLGKTVMMTNDEGKWIIGSIALRKFLMNIKLVGSSIWTKVLHANLISQMVIIFTLGDRLRELFEEHKYIYIGFISGMTGSIIGFLANDSGIILASIAVTLINVSFIFKTIEYIADEQCY</sequence>
<feature type="transmembrane region" description="Helical" evidence="1">
    <location>
        <begin position="457"/>
        <end position="475"/>
    </location>
</feature>
<dbReference type="AlphaFoldDB" id="A0A9X2MGM8"/>
<dbReference type="EMBL" id="JANJZL010000001">
    <property type="protein sequence ID" value="MCR2042837.1"/>
    <property type="molecule type" value="Genomic_DNA"/>
</dbReference>
<feature type="transmembrane region" description="Helical" evidence="1">
    <location>
        <begin position="405"/>
        <end position="425"/>
    </location>
</feature>
<dbReference type="SUPFAM" id="SSF53649">
    <property type="entry name" value="Alkaline phosphatase-like"/>
    <property type="match status" value="1"/>
</dbReference>